<keyword evidence="4" id="KW-1185">Reference proteome</keyword>
<reference evidence="3 4" key="1">
    <citation type="journal article" date="2015" name="Fungal Genet. Biol.">
        <title>Evolution of novel wood decay mechanisms in Agaricales revealed by the genome sequences of Fistulina hepatica and Cylindrobasidium torrendii.</title>
        <authorList>
            <person name="Floudas D."/>
            <person name="Held B.W."/>
            <person name="Riley R."/>
            <person name="Nagy L.G."/>
            <person name="Koehler G."/>
            <person name="Ransdell A.S."/>
            <person name="Younus H."/>
            <person name="Chow J."/>
            <person name="Chiniquy J."/>
            <person name="Lipzen A."/>
            <person name="Tritt A."/>
            <person name="Sun H."/>
            <person name="Haridas S."/>
            <person name="LaButti K."/>
            <person name="Ohm R.A."/>
            <person name="Kues U."/>
            <person name="Blanchette R.A."/>
            <person name="Grigoriev I.V."/>
            <person name="Minto R.E."/>
            <person name="Hibbett D.S."/>
        </authorList>
    </citation>
    <scope>NUCLEOTIDE SEQUENCE [LARGE SCALE GENOMIC DNA]</scope>
    <source>
        <strain evidence="3 4">FP15055 ss-10</strain>
    </source>
</reference>
<dbReference type="InterPro" id="IPR020471">
    <property type="entry name" value="AKR"/>
</dbReference>
<dbReference type="AlphaFoldDB" id="A0A0D7B3F6"/>
<dbReference type="EMBL" id="KN880623">
    <property type="protein sequence ID" value="KIY64684.1"/>
    <property type="molecule type" value="Genomic_DNA"/>
</dbReference>
<organism evidence="3 4">
    <name type="scientific">Cylindrobasidium torrendii FP15055 ss-10</name>
    <dbReference type="NCBI Taxonomy" id="1314674"/>
    <lineage>
        <taxon>Eukaryota</taxon>
        <taxon>Fungi</taxon>
        <taxon>Dikarya</taxon>
        <taxon>Basidiomycota</taxon>
        <taxon>Agaricomycotina</taxon>
        <taxon>Agaricomycetes</taxon>
        <taxon>Agaricomycetidae</taxon>
        <taxon>Agaricales</taxon>
        <taxon>Marasmiineae</taxon>
        <taxon>Physalacriaceae</taxon>
        <taxon>Cylindrobasidium</taxon>
    </lineage>
</organism>
<sequence length="322" mass="36435">MTTASNKMQYARVGNSGLRVSKLIVGCMSFGDTRWYDWVLEGEEAMKHIKAAYDLGLNTFDTADAYSNGQSERLLGQAIKKYNIPREKSGYSNQYGLNRKHIFAAVKDSLERLQVDYIDVLQCHRYDPNTPIEETMQALHDVVKAGYVRYIGMSSCFAYQFHIMQNYAINNKLTPFISMQNHYSLVYREEEREMFPTLKHFGVGAFPWSPLARGALTRPLSEQTKRGNSDNWSKALKAQPCTEAIVARVEEIAKKHSASMAQIALAWVLSRPGVTAPIVGTSNLKNLEDLVGALSIELTEEEKKYLGEEYRAQALFNHIQAE</sequence>
<gene>
    <name evidence="3" type="ORF">CYLTODRAFT_432504</name>
</gene>
<dbReference type="PANTHER" id="PTHR43364">
    <property type="entry name" value="NADH-SPECIFIC METHYLGLYOXAL REDUCTASE-RELATED"/>
    <property type="match status" value="1"/>
</dbReference>
<dbReference type="CDD" id="cd19079">
    <property type="entry name" value="AKR_EcYajO-like"/>
    <property type="match status" value="1"/>
</dbReference>
<dbReference type="Pfam" id="PF00248">
    <property type="entry name" value="Aldo_ket_red"/>
    <property type="match status" value="1"/>
</dbReference>
<keyword evidence="1" id="KW-0560">Oxidoreductase</keyword>
<dbReference type="PRINTS" id="PR00069">
    <property type="entry name" value="ALDKETRDTASE"/>
</dbReference>
<dbReference type="InterPro" id="IPR050523">
    <property type="entry name" value="AKR_Detox_Biosynth"/>
</dbReference>
<dbReference type="GO" id="GO:0005829">
    <property type="term" value="C:cytosol"/>
    <property type="evidence" value="ECO:0007669"/>
    <property type="project" value="UniProtKB-ARBA"/>
</dbReference>
<dbReference type="Gene3D" id="3.20.20.100">
    <property type="entry name" value="NADP-dependent oxidoreductase domain"/>
    <property type="match status" value="1"/>
</dbReference>
<evidence type="ECO:0000259" key="2">
    <source>
        <dbReference type="Pfam" id="PF00248"/>
    </source>
</evidence>
<name>A0A0D7B3F6_9AGAR</name>
<dbReference type="STRING" id="1314674.A0A0D7B3F6"/>
<evidence type="ECO:0000313" key="4">
    <source>
        <dbReference type="Proteomes" id="UP000054007"/>
    </source>
</evidence>
<evidence type="ECO:0000313" key="3">
    <source>
        <dbReference type="EMBL" id="KIY64684.1"/>
    </source>
</evidence>
<evidence type="ECO:0000256" key="1">
    <source>
        <dbReference type="ARBA" id="ARBA00023002"/>
    </source>
</evidence>
<dbReference type="OrthoDB" id="48988at2759"/>
<dbReference type="PANTHER" id="PTHR43364:SF4">
    <property type="entry name" value="NAD(P)-LINKED OXIDOREDUCTASE SUPERFAMILY PROTEIN"/>
    <property type="match status" value="1"/>
</dbReference>
<accession>A0A0D7B3F6</accession>
<dbReference type="GO" id="GO:0016491">
    <property type="term" value="F:oxidoreductase activity"/>
    <property type="evidence" value="ECO:0007669"/>
    <property type="project" value="UniProtKB-KW"/>
</dbReference>
<feature type="domain" description="NADP-dependent oxidoreductase" evidence="2">
    <location>
        <begin position="22"/>
        <end position="306"/>
    </location>
</feature>
<dbReference type="FunFam" id="3.20.20.100:FF:000004">
    <property type="entry name" value="Oxidoreductase, aldo/keto reductase"/>
    <property type="match status" value="1"/>
</dbReference>
<protein>
    <submittedName>
        <fullName evidence="3">Aldo keto reductase</fullName>
    </submittedName>
</protein>
<dbReference type="Proteomes" id="UP000054007">
    <property type="component" value="Unassembled WGS sequence"/>
</dbReference>
<dbReference type="InterPro" id="IPR023210">
    <property type="entry name" value="NADP_OxRdtase_dom"/>
</dbReference>
<proteinExistence type="predicted"/>
<dbReference type="SUPFAM" id="SSF51430">
    <property type="entry name" value="NAD(P)-linked oxidoreductase"/>
    <property type="match status" value="1"/>
</dbReference>
<dbReference type="InterPro" id="IPR036812">
    <property type="entry name" value="NAD(P)_OxRdtase_dom_sf"/>
</dbReference>